<evidence type="ECO:0000256" key="1">
    <source>
        <dbReference type="SAM" id="MobiDB-lite"/>
    </source>
</evidence>
<name>A0A4P9WB47_9FUNG</name>
<feature type="transmembrane region" description="Helical" evidence="2">
    <location>
        <begin position="180"/>
        <end position="200"/>
    </location>
</feature>
<keyword evidence="4" id="KW-1185">Reference proteome</keyword>
<feature type="region of interest" description="Disordered" evidence="1">
    <location>
        <begin position="66"/>
        <end position="118"/>
    </location>
</feature>
<organism evidence="3 4">
    <name type="scientific">Blyttiomyces helicus</name>
    <dbReference type="NCBI Taxonomy" id="388810"/>
    <lineage>
        <taxon>Eukaryota</taxon>
        <taxon>Fungi</taxon>
        <taxon>Fungi incertae sedis</taxon>
        <taxon>Chytridiomycota</taxon>
        <taxon>Chytridiomycota incertae sedis</taxon>
        <taxon>Chytridiomycetes</taxon>
        <taxon>Chytridiomycetes incertae sedis</taxon>
        <taxon>Blyttiomyces</taxon>
    </lineage>
</organism>
<gene>
    <name evidence="3" type="ORF">BDK51DRAFT_27530</name>
</gene>
<evidence type="ECO:0000313" key="4">
    <source>
        <dbReference type="Proteomes" id="UP000269721"/>
    </source>
</evidence>
<dbReference type="OrthoDB" id="2160316at2759"/>
<proteinExistence type="predicted"/>
<feature type="transmembrane region" description="Helical" evidence="2">
    <location>
        <begin position="132"/>
        <end position="149"/>
    </location>
</feature>
<evidence type="ECO:0000313" key="3">
    <source>
        <dbReference type="EMBL" id="RKO88763.1"/>
    </source>
</evidence>
<evidence type="ECO:0000256" key="2">
    <source>
        <dbReference type="SAM" id="Phobius"/>
    </source>
</evidence>
<dbReference type="AlphaFoldDB" id="A0A4P9WB47"/>
<feature type="transmembrane region" description="Helical" evidence="2">
    <location>
        <begin position="37"/>
        <end position="59"/>
    </location>
</feature>
<keyword evidence="2" id="KW-0472">Membrane</keyword>
<reference evidence="4" key="1">
    <citation type="journal article" date="2018" name="Nat. Microbiol.">
        <title>Leveraging single-cell genomics to expand the fungal tree of life.</title>
        <authorList>
            <person name="Ahrendt S.R."/>
            <person name="Quandt C.A."/>
            <person name="Ciobanu D."/>
            <person name="Clum A."/>
            <person name="Salamov A."/>
            <person name="Andreopoulos B."/>
            <person name="Cheng J.F."/>
            <person name="Woyke T."/>
            <person name="Pelin A."/>
            <person name="Henrissat B."/>
            <person name="Reynolds N.K."/>
            <person name="Benny G.L."/>
            <person name="Smith M.E."/>
            <person name="James T.Y."/>
            <person name="Grigoriev I.V."/>
        </authorList>
    </citation>
    <scope>NUCLEOTIDE SEQUENCE [LARGE SCALE GENOMIC DNA]</scope>
</reference>
<keyword evidence="2" id="KW-0812">Transmembrane</keyword>
<dbReference type="Proteomes" id="UP000269721">
    <property type="component" value="Unassembled WGS sequence"/>
</dbReference>
<dbReference type="EMBL" id="KZ996495">
    <property type="protein sequence ID" value="RKO88763.1"/>
    <property type="molecule type" value="Genomic_DNA"/>
</dbReference>
<keyword evidence="2" id="KW-1133">Transmembrane helix</keyword>
<protein>
    <submittedName>
        <fullName evidence="3">Uncharacterized protein</fullName>
    </submittedName>
</protein>
<accession>A0A4P9WB47</accession>
<sequence>MLPATSVDFVTLAALGADAGGTLTGPADDFANGVTRAAWVAAYILFIMWLILLLFSPLYQRPQAPSHPSSLPVQPAGPPGVGLGGGADTERGTTGQDEPEGSETGTPPAPTSLTQSQVPSKLTNMVRAGRDGFLIVFGAVLVSMAGFGVTAGPLVLLWIVLGLICLWILTQLLPTSFAWIIDILLTLPILVLLIIVWGLAWRNAPFFSTSIES</sequence>